<dbReference type="Gene3D" id="3.30.450.90">
    <property type="match status" value="1"/>
</dbReference>
<evidence type="ECO:0000313" key="4">
    <source>
        <dbReference type="Proteomes" id="UP000178723"/>
    </source>
</evidence>
<evidence type="ECO:0000313" key="3">
    <source>
        <dbReference type="EMBL" id="OGL86658.1"/>
    </source>
</evidence>
<evidence type="ECO:0000256" key="1">
    <source>
        <dbReference type="ARBA" id="ARBA00006611"/>
    </source>
</evidence>
<comment type="caution">
    <text evidence="3">The sequence shown here is derived from an EMBL/GenBank/DDBJ whole genome shotgun (WGS) entry which is preliminary data.</text>
</comment>
<dbReference type="Pfam" id="PF00437">
    <property type="entry name" value="T2SSE"/>
    <property type="match status" value="1"/>
</dbReference>
<dbReference type="InterPro" id="IPR006321">
    <property type="entry name" value="PilT/PilU"/>
</dbReference>
<dbReference type="PANTHER" id="PTHR30486">
    <property type="entry name" value="TWITCHING MOTILITY PROTEIN PILT"/>
    <property type="match status" value="1"/>
</dbReference>
<comment type="similarity">
    <text evidence="1">Belongs to the GSP E family.</text>
</comment>
<gene>
    <name evidence="3" type="ORF">A3I40_00250</name>
</gene>
<dbReference type="InterPro" id="IPR027417">
    <property type="entry name" value="P-loop_NTPase"/>
</dbReference>
<evidence type="ECO:0000259" key="2">
    <source>
        <dbReference type="Pfam" id="PF00437"/>
    </source>
</evidence>
<dbReference type="InterPro" id="IPR001482">
    <property type="entry name" value="T2SS/T4SS_dom"/>
</dbReference>
<sequence length="350" mass="39212">MNTSGINELLTVATKHGASDLHLCVGLPPTIRVDGQLIPLDKYGPMTERTMEATAYPMISEAQKNRFMAERELDFAYEVEKVGRFRANLHWERDNIGLVARVIPGRIPTMEELEMNEVIYKLARMDQGLVLITGPTGHGKSTSLAAMINLINQERAAHIVTLEDPIEFIFDPKRSIIKQRQLGTDMLSFAEGLKHVLRQDPNIIMVGEMRDLETISAAITIAETGHLVLATLHTYSAAQTIDRIIDIFPPHQQNQVRLQVSMTMKGIISQRLVPRKNGGRIAVREILINTPAVATLIRDNKIAQIKTAIQTGASEGMMPMDQEFINLYQRGVIDKNVATQFMLNPERLDE</sequence>
<dbReference type="GO" id="GO:0016887">
    <property type="term" value="F:ATP hydrolysis activity"/>
    <property type="evidence" value="ECO:0007669"/>
    <property type="project" value="InterPro"/>
</dbReference>
<dbReference type="GO" id="GO:0005524">
    <property type="term" value="F:ATP binding"/>
    <property type="evidence" value="ECO:0007669"/>
    <property type="project" value="InterPro"/>
</dbReference>
<dbReference type="NCBIfam" id="TIGR01420">
    <property type="entry name" value="pilT_fam"/>
    <property type="match status" value="1"/>
</dbReference>
<dbReference type="CDD" id="cd01131">
    <property type="entry name" value="PilT"/>
    <property type="match status" value="1"/>
</dbReference>
<dbReference type="AlphaFoldDB" id="A0A1F7V988"/>
<proteinExistence type="inferred from homology"/>
<dbReference type="Gene3D" id="3.40.50.300">
    <property type="entry name" value="P-loop containing nucleotide triphosphate hydrolases"/>
    <property type="match status" value="1"/>
</dbReference>
<name>A0A1F7V988_9BACT</name>
<dbReference type="Proteomes" id="UP000178723">
    <property type="component" value="Unassembled WGS sequence"/>
</dbReference>
<protein>
    <submittedName>
        <fullName evidence="3">Type IV pili twitching motility protein PilT</fullName>
    </submittedName>
</protein>
<dbReference type="STRING" id="1802407.A3I40_00250"/>
<accession>A0A1F7V988</accession>
<dbReference type="SUPFAM" id="SSF52540">
    <property type="entry name" value="P-loop containing nucleoside triphosphate hydrolases"/>
    <property type="match status" value="1"/>
</dbReference>
<dbReference type="InterPro" id="IPR050921">
    <property type="entry name" value="T4SS_GSP_E_ATPase"/>
</dbReference>
<dbReference type="EMBL" id="MGEP01000045">
    <property type="protein sequence ID" value="OGL86658.1"/>
    <property type="molecule type" value="Genomic_DNA"/>
</dbReference>
<reference evidence="3 4" key="1">
    <citation type="journal article" date="2016" name="Nat. Commun.">
        <title>Thousands of microbial genomes shed light on interconnected biogeochemical processes in an aquifer system.</title>
        <authorList>
            <person name="Anantharaman K."/>
            <person name="Brown C.T."/>
            <person name="Hug L.A."/>
            <person name="Sharon I."/>
            <person name="Castelle C.J."/>
            <person name="Probst A.J."/>
            <person name="Thomas B.C."/>
            <person name="Singh A."/>
            <person name="Wilkins M.J."/>
            <person name="Karaoz U."/>
            <person name="Brodie E.L."/>
            <person name="Williams K.H."/>
            <person name="Hubbard S.S."/>
            <person name="Banfield J.F."/>
        </authorList>
    </citation>
    <scope>NUCLEOTIDE SEQUENCE [LARGE SCALE GENOMIC DNA]</scope>
</reference>
<organism evidence="3 4">
    <name type="scientific">Candidatus Uhrbacteria bacterium RIFCSPLOWO2_02_FULL_48_12</name>
    <dbReference type="NCBI Taxonomy" id="1802407"/>
    <lineage>
        <taxon>Bacteria</taxon>
        <taxon>Candidatus Uhriibacteriota</taxon>
    </lineage>
</organism>
<feature type="domain" description="Bacterial type II secretion system protein E" evidence="2">
    <location>
        <begin position="118"/>
        <end position="275"/>
    </location>
</feature>